<proteinExistence type="predicted"/>
<evidence type="ECO:0000313" key="2">
    <source>
        <dbReference type="Proteomes" id="UP000663419"/>
    </source>
</evidence>
<evidence type="ECO:0000313" key="1">
    <source>
        <dbReference type="EMBL" id="QSS57918.1"/>
    </source>
</evidence>
<protein>
    <submittedName>
        <fullName evidence="1">Uncharacterized protein</fullName>
    </submittedName>
</protein>
<gene>
    <name evidence="1" type="ORF">I7I53_12254</name>
</gene>
<name>A0A8A1LUP4_AJEC8</name>
<accession>A0A8A1LUP4</accession>
<reference evidence="1" key="1">
    <citation type="submission" date="2021-01" db="EMBL/GenBank/DDBJ databases">
        <title>Chromosome-level genome assembly of a human fungal pathogen reveals clustering of transcriptionally co-regulated genes.</title>
        <authorList>
            <person name="Voorhies M."/>
            <person name="Cohen S."/>
            <person name="Shea T.P."/>
            <person name="Petrus S."/>
            <person name="Munoz J.F."/>
            <person name="Poplawski S."/>
            <person name="Goldman W.E."/>
            <person name="Michael T."/>
            <person name="Cuomo C.A."/>
            <person name="Sil A."/>
            <person name="Beyhan S."/>
        </authorList>
    </citation>
    <scope>NUCLEOTIDE SEQUENCE</scope>
    <source>
        <strain evidence="1">H88</strain>
    </source>
</reference>
<dbReference type="EMBL" id="CP069107">
    <property type="protein sequence ID" value="QSS57918.1"/>
    <property type="molecule type" value="Genomic_DNA"/>
</dbReference>
<dbReference type="VEuPathDB" id="FungiDB:I7I53_12254"/>
<dbReference type="AlphaFoldDB" id="A0A8A1LUP4"/>
<organism evidence="1 2">
    <name type="scientific">Ajellomyces capsulatus (strain H88)</name>
    <name type="common">Darling's disease fungus</name>
    <name type="synonym">Histoplasma capsulatum</name>
    <dbReference type="NCBI Taxonomy" id="544711"/>
    <lineage>
        <taxon>Eukaryota</taxon>
        <taxon>Fungi</taxon>
        <taxon>Dikarya</taxon>
        <taxon>Ascomycota</taxon>
        <taxon>Pezizomycotina</taxon>
        <taxon>Eurotiomycetes</taxon>
        <taxon>Eurotiomycetidae</taxon>
        <taxon>Onygenales</taxon>
        <taxon>Ajellomycetaceae</taxon>
        <taxon>Histoplasma</taxon>
    </lineage>
</organism>
<sequence length="132" mass="15392">MEISLIAVSEASQAIYQTDSFSTPLKGTFPVRVLFSTPDHHYHRPINRIFICYQSILVFNDQLEPLDFLDDEWNHVPLHAVQVESRFKCILVFPWKSFSFNALQMRNCNFSTDRGAQLSNGFKKELEKINKH</sequence>
<dbReference type="Proteomes" id="UP000663419">
    <property type="component" value="Chromosome 6"/>
</dbReference>